<dbReference type="PANTHER" id="PTHR38530">
    <property type="entry name" value="OS06G0468300 PROTEIN"/>
    <property type="match status" value="1"/>
</dbReference>
<evidence type="ECO:0000313" key="3">
    <source>
        <dbReference type="Proteomes" id="UP000325577"/>
    </source>
</evidence>
<dbReference type="Proteomes" id="UP000325577">
    <property type="component" value="Linkage Group LG16"/>
</dbReference>
<dbReference type="EMBL" id="CM018039">
    <property type="protein sequence ID" value="KAA8536499.1"/>
    <property type="molecule type" value="Genomic_DNA"/>
</dbReference>
<proteinExistence type="predicted"/>
<dbReference type="OrthoDB" id="730111at2759"/>
<reference evidence="2 3" key="1">
    <citation type="submission" date="2019-09" db="EMBL/GenBank/DDBJ databases">
        <title>A chromosome-level genome assembly of the Chinese tupelo Nyssa sinensis.</title>
        <authorList>
            <person name="Yang X."/>
            <person name="Kang M."/>
            <person name="Yang Y."/>
            <person name="Xiong H."/>
            <person name="Wang M."/>
            <person name="Zhang Z."/>
            <person name="Wang Z."/>
            <person name="Wu H."/>
            <person name="Ma T."/>
            <person name="Liu J."/>
            <person name="Xi Z."/>
        </authorList>
    </citation>
    <scope>NUCLEOTIDE SEQUENCE [LARGE SCALE GENOMIC DNA]</scope>
    <source>
        <strain evidence="2">J267</strain>
        <tissue evidence="2">Leaf</tissue>
    </source>
</reference>
<sequence length="526" mass="57818">MTENQAQDEEKEATKKPVSASVPADSPSRKRLLANAKPKQGSIATSSDSALSSDSLSDRFRKKTRALPNFSECHSCGLRINNSNPKDKLQILDSLWRIVLLCKKCIKYVQSAELCSYCFSKTAENDCFRCPDCERQVHKDCIVKYSCFAPWLYCCSELGFSVCIDCWVPKLLANSEKVYKRSRKKKVVSKPCLVSDSRVLVNGGGYKSLEDVVKDANCVVEEKIAVAAKAKENAVRKAVVAKRAVGLANCALDLVAKKGGKGVKSESLASSSSASATMSMVVEDAELAFWLHRAMNSSPRISKNLCSINSSCMAFPNIWDCNGNLSVRMSGSRGSPSPSGCRKLAVCTNDHLKPGNTIYARFSTMDNECRENGEIGLDDRVDRCSVGHDNIMNSESQSCQKQDVLGHELHPNDTRMRCHLKYDGRSNGNPDRYLIKYSKRHDGRSNGNPDRYLIKYSKKHAGSKEISNPWTEFLYDSFPVESKAVAPGLPLNCSKESEAFSDASSNSCAVPMRVSACGHGSSQDHS</sequence>
<feature type="compositionally biased region" description="Low complexity" evidence="1">
    <location>
        <begin position="17"/>
        <end position="26"/>
    </location>
</feature>
<gene>
    <name evidence="2" type="ORF">F0562_028977</name>
</gene>
<accession>A0A5J5B1D7</accession>
<keyword evidence="3" id="KW-1185">Reference proteome</keyword>
<evidence type="ECO:0000313" key="2">
    <source>
        <dbReference type="EMBL" id="KAA8536499.1"/>
    </source>
</evidence>
<evidence type="ECO:0000256" key="1">
    <source>
        <dbReference type="SAM" id="MobiDB-lite"/>
    </source>
</evidence>
<protein>
    <submittedName>
        <fullName evidence="2">Uncharacterized protein</fullName>
    </submittedName>
</protein>
<organism evidence="2 3">
    <name type="scientific">Nyssa sinensis</name>
    <dbReference type="NCBI Taxonomy" id="561372"/>
    <lineage>
        <taxon>Eukaryota</taxon>
        <taxon>Viridiplantae</taxon>
        <taxon>Streptophyta</taxon>
        <taxon>Embryophyta</taxon>
        <taxon>Tracheophyta</taxon>
        <taxon>Spermatophyta</taxon>
        <taxon>Magnoliopsida</taxon>
        <taxon>eudicotyledons</taxon>
        <taxon>Gunneridae</taxon>
        <taxon>Pentapetalae</taxon>
        <taxon>asterids</taxon>
        <taxon>Cornales</taxon>
        <taxon>Nyssaceae</taxon>
        <taxon>Nyssa</taxon>
    </lineage>
</organism>
<feature type="region of interest" description="Disordered" evidence="1">
    <location>
        <begin position="35"/>
        <end position="54"/>
    </location>
</feature>
<name>A0A5J5B1D7_9ASTE</name>
<dbReference type="AlphaFoldDB" id="A0A5J5B1D7"/>
<feature type="region of interest" description="Disordered" evidence="1">
    <location>
        <begin position="1"/>
        <end position="30"/>
    </location>
</feature>
<feature type="compositionally biased region" description="Acidic residues" evidence="1">
    <location>
        <begin position="1"/>
        <end position="11"/>
    </location>
</feature>